<comment type="caution">
    <text evidence="1">The sequence shown here is derived from an EMBL/GenBank/DDBJ whole genome shotgun (WGS) entry which is preliminary data.</text>
</comment>
<accession>A0ACC0ANV6</accession>
<dbReference type="EMBL" id="CM044705">
    <property type="protein sequence ID" value="KAI5661940.1"/>
    <property type="molecule type" value="Genomic_DNA"/>
</dbReference>
<gene>
    <name evidence="1" type="ORF">M9H77_21263</name>
</gene>
<evidence type="ECO:0000313" key="2">
    <source>
        <dbReference type="Proteomes" id="UP001060085"/>
    </source>
</evidence>
<reference evidence="2" key="1">
    <citation type="journal article" date="2023" name="Nat. Plants">
        <title>Single-cell RNA sequencing provides a high-resolution roadmap for understanding the multicellular compartmentation of specialized metabolism.</title>
        <authorList>
            <person name="Sun S."/>
            <person name="Shen X."/>
            <person name="Li Y."/>
            <person name="Li Y."/>
            <person name="Wang S."/>
            <person name="Li R."/>
            <person name="Zhang H."/>
            <person name="Shen G."/>
            <person name="Guo B."/>
            <person name="Wei J."/>
            <person name="Xu J."/>
            <person name="St-Pierre B."/>
            <person name="Chen S."/>
            <person name="Sun C."/>
        </authorList>
    </citation>
    <scope>NUCLEOTIDE SEQUENCE [LARGE SCALE GENOMIC DNA]</scope>
</reference>
<dbReference type="Proteomes" id="UP001060085">
    <property type="component" value="Linkage Group LG05"/>
</dbReference>
<organism evidence="1 2">
    <name type="scientific">Catharanthus roseus</name>
    <name type="common">Madagascar periwinkle</name>
    <name type="synonym">Vinca rosea</name>
    <dbReference type="NCBI Taxonomy" id="4058"/>
    <lineage>
        <taxon>Eukaryota</taxon>
        <taxon>Viridiplantae</taxon>
        <taxon>Streptophyta</taxon>
        <taxon>Embryophyta</taxon>
        <taxon>Tracheophyta</taxon>
        <taxon>Spermatophyta</taxon>
        <taxon>Magnoliopsida</taxon>
        <taxon>eudicotyledons</taxon>
        <taxon>Gunneridae</taxon>
        <taxon>Pentapetalae</taxon>
        <taxon>asterids</taxon>
        <taxon>lamiids</taxon>
        <taxon>Gentianales</taxon>
        <taxon>Apocynaceae</taxon>
        <taxon>Rauvolfioideae</taxon>
        <taxon>Vinceae</taxon>
        <taxon>Catharanthinae</taxon>
        <taxon>Catharanthus</taxon>
    </lineage>
</organism>
<name>A0ACC0ANV6_CATRO</name>
<evidence type="ECO:0000313" key="1">
    <source>
        <dbReference type="EMBL" id="KAI5661940.1"/>
    </source>
</evidence>
<keyword evidence="2" id="KW-1185">Reference proteome</keyword>
<proteinExistence type="predicted"/>
<sequence>MENLKKLLLLFLILSISLPFSDAVHLEEACSLAWKTCSVHWGNPPFNVSSECCKAITHVGPKCFFRPFKYLYFEMFSACQNYPIPTPTPSPSSSSCPFADACNVKFKGFFPIYNISNPDCCNIVKSSFFPHGKCLIYTPIFFKIKYHDCLSNHHPKSPWSPPPPQAPPGSSSTPHPPPPSSPQVRPTPPKAPPQAPPVSPLPPPSSPKATPPMPSPPPPTSSSCAFVTACNVQVIGSSYSYNLKTQDDLTKCCRIVRGTHNGDLGSECSQDVYRHALDDIGKLCFTVPPIRP</sequence>
<protein>
    <submittedName>
        <fullName evidence="1">Uncharacterized protein</fullName>
    </submittedName>
</protein>